<evidence type="ECO:0000313" key="4">
    <source>
        <dbReference type="Proteomes" id="UP001357485"/>
    </source>
</evidence>
<dbReference type="InterPro" id="IPR038071">
    <property type="entry name" value="UROD/MetE-like_sf"/>
</dbReference>
<dbReference type="EMBL" id="JAVRRA010016537">
    <property type="protein sequence ID" value="KAK5201657.1"/>
    <property type="molecule type" value="Genomic_DNA"/>
</dbReference>
<evidence type="ECO:0000256" key="1">
    <source>
        <dbReference type="SAM" id="MobiDB-lite"/>
    </source>
</evidence>
<feature type="region of interest" description="Disordered" evidence="1">
    <location>
        <begin position="430"/>
        <end position="463"/>
    </location>
</feature>
<feature type="compositionally biased region" description="Polar residues" evidence="1">
    <location>
        <begin position="445"/>
        <end position="463"/>
    </location>
</feature>
<dbReference type="Pfam" id="PF01717">
    <property type="entry name" value="Meth_synt_2"/>
    <property type="match status" value="1"/>
</dbReference>
<gene>
    <name evidence="3" type="ORF">LTR16_001914</name>
</gene>
<dbReference type="InterPro" id="IPR002629">
    <property type="entry name" value="Met_Synth_C/arc"/>
</dbReference>
<dbReference type="Proteomes" id="UP001357485">
    <property type="component" value="Unassembled WGS sequence"/>
</dbReference>
<sequence length="463" mass="52349">MAPKQLSRNPPFRAEHLGSLLRPKDLLQKRAAVDKKQAQASELTPVEDNAIKEIVQAQIDCGFRPITDGEYRRHMFWGTFFPALDGMKEIFNPEPDMFRPYMPDVAAFMEKEMKPGETVVCVGKIKHTGESTYIGQFEYLKTLVPKERWGDIKMTLAAPEWYHMRYREGRAYPKDVYLSDEEYFSDIAAAYRQELHILYKAGLRNVQIDDPNFAYFCSEKMLKGWEEDKENVGTAEDLLDAYIKFHNDCLSKRPADMHVGLHICRGNFVGSRHFSEGGYDRIATKLFQHLNVDTYYLEYDTPRAGGFEPLKYLPQNKNVILGVITSKFPKMEDKEEMKKRVYAAADVIAEGSGSSREEALKRMGVSPQCGFASHAEGNLVGHDDMVKKLKLDTGNKISRRAKIEGSPNIMLGGRTVIMADVHLRGDLHRFSQSSTDGKTPGAPTTAISIGRSVNTSPGVQRDD</sequence>
<dbReference type="PANTHER" id="PTHR43844">
    <property type="entry name" value="METHIONINE SYNTHASE"/>
    <property type="match status" value="1"/>
</dbReference>
<organism evidence="3 4">
    <name type="scientific">Cryomyces antarcticus</name>
    <dbReference type="NCBI Taxonomy" id="329879"/>
    <lineage>
        <taxon>Eukaryota</taxon>
        <taxon>Fungi</taxon>
        <taxon>Dikarya</taxon>
        <taxon>Ascomycota</taxon>
        <taxon>Pezizomycotina</taxon>
        <taxon>Dothideomycetes</taxon>
        <taxon>Dothideomycetes incertae sedis</taxon>
        <taxon>Cryomyces</taxon>
    </lineage>
</organism>
<protein>
    <recommendedName>
        <fullName evidence="2">Cobalamin-independent methionine synthase MetE C-terminal/archaeal domain-containing protein</fullName>
    </recommendedName>
</protein>
<dbReference type="SUPFAM" id="SSF51726">
    <property type="entry name" value="UROD/MetE-like"/>
    <property type="match status" value="1"/>
</dbReference>
<comment type="caution">
    <text evidence="3">The sequence shown here is derived from an EMBL/GenBank/DDBJ whole genome shotgun (WGS) entry which is preliminary data.</text>
</comment>
<feature type="domain" description="Cobalamin-independent methionine synthase MetE C-terminal/archaeal" evidence="2">
    <location>
        <begin position="181"/>
        <end position="373"/>
    </location>
</feature>
<dbReference type="Gene3D" id="3.20.20.210">
    <property type="match status" value="1"/>
</dbReference>
<name>A0ABR0LPX8_9PEZI</name>
<dbReference type="PANTHER" id="PTHR43844:SF2">
    <property type="entry name" value="SYNTHASE, VITAMIN-B12 INDEPENDENT, PUTATIVE (AFU_ORTHOLOGUE AFUA_3G12060)-RELATED"/>
    <property type="match status" value="1"/>
</dbReference>
<evidence type="ECO:0000259" key="2">
    <source>
        <dbReference type="Pfam" id="PF01717"/>
    </source>
</evidence>
<accession>A0ABR0LPX8</accession>
<dbReference type="Gene3D" id="2.160.10.10">
    <property type="entry name" value="Hexapeptide repeat proteins"/>
    <property type="match status" value="1"/>
</dbReference>
<dbReference type="CDD" id="cd03311">
    <property type="entry name" value="CIMS_C_terminal_like"/>
    <property type="match status" value="1"/>
</dbReference>
<evidence type="ECO:0000313" key="3">
    <source>
        <dbReference type="EMBL" id="KAK5201657.1"/>
    </source>
</evidence>
<proteinExistence type="predicted"/>
<keyword evidence="4" id="KW-1185">Reference proteome</keyword>
<reference evidence="3 4" key="1">
    <citation type="submission" date="2023-08" db="EMBL/GenBank/DDBJ databases">
        <title>Black Yeasts Isolated from many extreme environments.</title>
        <authorList>
            <person name="Coleine C."/>
            <person name="Stajich J.E."/>
            <person name="Selbmann L."/>
        </authorList>
    </citation>
    <scope>NUCLEOTIDE SEQUENCE [LARGE SCALE GENOMIC DNA]</scope>
    <source>
        <strain evidence="3 4">CCFEE 536</strain>
    </source>
</reference>